<evidence type="ECO:0000313" key="3">
    <source>
        <dbReference type="EMBL" id="MBB3113210.1"/>
    </source>
</evidence>
<dbReference type="RefSeq" id="WP_183603306.1">
    <property type="nucleotide sequence ID" value="NZ_JACHXK010000017.1"/>
</dbReference>
<name>A0A7W5B2F3_9BACL</name>
<keyword evidence="3" id="KW-0808">Transferase</keyword>
<dbReference type="AlphaFoldDB" id="A0A7W5B2F3"/>
<dbReference type="InterPro" id="IPR003356">
    <property type="entry name" value="DNA_methylase_A-5"/>
</dbReference>
<gene>
    <name evidence="3" type="ORF">FHS18_005313</name>
</gene>
<dbReference type="GO" id="GO:0008170">
    <property type="term" value="F:N-methyltransferase activity"/>
    <property type="evidence" value="ECO:0007669"/>
    <property type="project" value="InterPro"/>
</dbReference>
<dbReference type="GO" id="GO:0009007">
    <property type="term" value="F:site-specific DNA-methyltransferase (adenine-specific) activity"/>
    <property type="evidence" value="ECO:0007669"/>
    <property type="project" value="UniProtKB-EC"/>
</dbReference>
<proteinExistence type="predicted"/>
<keyword evidence="1" id="KW-0680">Restriction system</keyword>
<comment type="caution">
    <text evidence="3">The sequence shown here is derived from an EMBL/GenBank/DDBJ whole genome shotgun (WGS) entry which is preliminary data.</text>
</comment>
<dbReference type="Gene3D" id="3.40.50.150">
    <property type="entry name" value="Vaccinia Virus protein VP39"/>
    <property type="match status" value="1"/>
</dbReference>
<keyword evidence="3" id="KW-0489">Methyltransferase</keyword>
<dbReference type="Proteomes" id="UP000570361">
    <property type="component" value="Unassembled WGS sequence"/>
</dbReference>
<reference evidence="3 4" key="1">
    <citation type="submission" date="2020-08" db="EMBL/GenBank/DDBJ databases">
        <title>Genomic Encyclopedia of Type Strains, Phase III (KMG-III): the genomes of soil and plant-associated and newly described type strains.</title>
        <authorList>
            <person name="Whitman W."/>
        </authorList>
    </citation>
    <scope>NUCLEOTIDE SEQUENCE [LARGE SCALE GENOMIC DNA]</scope>
    <source>
        <strain evidence="3 4">CECT 5862</strain>
    </source>
</reference>
<evidence type="ECO:0000259" key="2">
    <source>
        <dbReference type="Pfam" id="PF02384"/>
    </source>
</evidence>
<sequence>MGKRHIMLPDSLDALFIRLEEIILANSGESDFEEIFKLILAKVWDEQQGLNLLRDHADESATIHAVNTLLGELSSHWTGILTETHTKLSPQHLAVCVGLLLPFRLTSYRFEALDAFFEYIVSRTAKGSKGQFFTPRHVVDFCIRMTNPKAGESVLDPACGSGAFLLHAFNYVKGASDQQWGFDYDDKAVRVARALLYIGGIEHPKIHKMNSLVSPHFQEQVLFHSLSEHMTTIEDVLRIDEAPEAFDVILTNPPFAGEITEKEILSSYYSSRGKTRIERDTLFLERCVQLLKPGGRMAIILPNSKFGAREFADVRRWLLQHVRIVGVVGLPNSSFMPHTSVKTSILFVQKRKTPLASIPAESIFFGISEKSGKDTRGTLEFVTSDNPSWDSLDHDLREIEEQFKQFLQQEQMGW</sequence>
<evidence type="ECO:0000313" key="4">
    <source>
        <dbReference type="Proteomes" id="UP000570361"/>
    </source>
</evidence>
<dbReference type="EC" id="2.1.1.72" evidence="3"/>
<evidence type="ECO:0000256" key="1">
    <source>
        <dbReference type="ARBA" id="ARBA00022747"/>
    </source>
</evidence>
<dbReference type="PANTHER" id="PTHR42998:SF1">
    <property type="entry name" value="TYPE I RESTRICTION ENZYME HINDI METHYLASE SUBUNIT"/>
    <property type="match status" value="1"/>
</dbReference>
<dbReference type="InterPro" id="IPR029063">
    <property type="entry name" value="SAM-dependent_MTases_sf"/>
</dbReference>
<dbReference type="CDD" id="cd02440">
    <property type="entry name" value="AdoMet_MTases"/>
    <property type="match status" value="1"/>
</dbReference>
<feature type="domain" description="DNA methylase adenine-specific" evidence="2">
    <location>
        <begin position="115"/>
        <end position="365"/>
    </location>
</feature>
<dbReference type="Pfam" id="PF02384">
    <property type="entry name" value="N6_Mtase"/>
    <property type="match status" value="1"/>
</dbReference>
<dbReference type="GO" id="GO:0003677">
    <property type="term" value="F:DNA binding"/>
    <property type="evidence" value="ECO:0007669"/>
    <property type="project" value="InterPro"/>
</dbReference>
<dbReference type="InterPro" id="IPR002052">
    <property type="entry name" value="DNA_methylase_N6_adenine_CS"/>
</dbReference>
<dbReference type="GO" id="GO:0009307">
    <property type="term" value="P:DNA restriction-modification system"/>
    <property type="evidence" value="ECO:0007669"/>
    <property type="project" value="UniProtKB-KW"/>
</dbReference>
<dbReference type="PANTHER" id="PTHR42998">
    <property type="entry name" value="TYPE I RESTRICTION ENZYME HINDVIIP M PROTEIN-RELATED"/>
    <property type="match status" value="1"/>
</dbReference>
<dbReference type="SUPFAM" id="SSF53335">
    <property type="entry name" value="S-adenosyl-L-methionine-dependent methyltransferases"/>
    <property type="match status" value="1"/>
</dbReference>
<keyword evidence="4" id="KW-1185">Reference proteome</keyword>
<protein>
    <submittedName>
        <fullName evidence="3">Type I restriction enzyme M protein</fullName>
        <ecNumber evidence="3">2.1.1.72</ecNumber>
    </submittedName>
</protein>
<organism evidence="3 4">
    <name type="scientific">Paenibacillus phyllosphaerae</name>
    <dbReference type="NCBI Taxonomy" id="274593"/>
    <lineage>
        <taxon>Bacteria</taxon>
        <taxon>Bacillati</taxon>
        <taxon>Bacillota</taxon>
        <taxon>Bacilli</taxon>
        <taxon>Bacillales</taxon>
        <taxon>Paenibacillaceae</taxon>
        <taxon>Paenibacillus</taxon>
    </lineage>
</organism>
<dbReference type="PROSITE" id="PS00092">
    <property type="entry name" value="N6_MTASE"/>
    <property type="match status" value="1"/>
</dbReference>
<dbReference type="PRINTS" id="PR00507">
    <property type="entry name" value="N12N6MTFRASE"/>
</dbReference>
<dbReference type="GO" id="GO:0032259">
    <property type="term" value="P:methylation"/>
    <property type="evidence" value="ECO:0007669"/>
    <property type="project" value="UniProtKB-KW"/>
</dbReference>
<dbReference type="EMBL" id="JACHXK010000017">
    <property type="protein sequence ID" value="MBB3113210.1"/>
    <property type="molecule type" value="Genomic_DNA"/>
</dbReference>
<dbReference type="InterPro" id="IPR052916">
    <property type="entry name" value="Type-I_RE_MTase_Subunit"/>
</dbReference>
<accession>A0A7W5B2F3</accession>